<organism evidence="2 3">
    <name type="scientific">Rubroshorea leprosula</name>
    <dbReference type="NCBI Taxonomy" id="152421"/>
    <lineage>
        <taxon>Eukaryota</taxon>
        <taxon>Viridiplantae</taxon>
        <taxon>Streptophyta</taxon>
        <taxon>Embryophyta</taxon>
        <taxon>Tracheophyta</taxon>
        <taxon>Spermatophyta</taxon>
        <taxon>Magnoliopsida</taxon>
        <taxon>eudicotyledons</taxon>
        <taxon>Gunneridae</taxon>
        <taxon>Pentapetalae</taxon>
        <taxon>rosids</taxon>
        <taxon>malvids</taxon>
        <taxon>Malvales</taxon>
        <taxon>Dipterocarpaceae</taxon>
        <taxon>Rubroshorea</taxon>
    </lineage>
</organism>
<evidence type="ECO:0000313" key="3">
    <source>
        <dbReference type="Proteomes" id="UP001054252"/>
    </source>
</evidence>
<proteinExistence type="predicted"/>
<evidence type="ECO:0000313" key="2">
    <source>
        <dbReference type="EMBL" id="GKV43732.1"/>
    </source>
</evidence>
<protein>
    <submittedName>
        <fullName evidence="2">Uncharacterized protein</fullName>
    </submittedName>
</protein>
<dbReference type="Proteomes" id="UP001054252">
    <property type="component" value="Unassembled WGS sequence"/>
</dbReference>
<keyword evidence="1" id="KW-1133">Transmembrane helix</keyword>
<keyword evidence="1" id="KW-0812">Transmembrane</keyword>
<dbReference type="AlphaFoldDB" id="A0AAV5M509"/>
<gene>
    <name evidence="2" type="ORF">SLEP1_g50985</name>
</gene>
<comment type="caution">
    <text evidence="2">The sequence shown here is derived from an EMBL/GenBank/DDBJ whole genome shotgun (WGS) entry which is preliminary data.</text>
</comment>
<feature type="transmembrane region" description="Helical" evidence="1">
    <location>
        <begin position="36"/>
        <end position="62"/>
    </location>
</feature>
<name>A0AAV5M509_9ROSI</name>
<keyword evidence="3" id="KW-1185">Reference proteome</keyword>
<reference evidence="2 3" key="1">
    <citation type="journal article" date="2021" name="Commun. Biol.">
        <title>The genome of Shorea leprosula (Dipterocarpaceae) highlights the ecological relevance of drought in aseasonal tropical rainforests.</title>
        <authorList>
            <person name="Ng K.K.S."/>
            <person name="Kobayashi M.J."/>
            <person name="Fawcett J.A."/>
            <person name="Hatakeyama M."/>
            <person name="Paape T."/>
            <person name="Ng C.H."/>
            <person name="Ang C.C."/>
            <person name="Tnah L.H."/>
            <person name="Lee C.T."/>
            <person name="Nishiyama T."/>
            <person name="Sese J."/>
            <person name="O'Brien M.J."/>
            <person name="Copetti D."/>
            <person name="Mohd Noor M.I."/>
            <person name="Ong R.C."/>
            <person name="Putra M."/>
            <person name="Sireger I.Z."/>
            <person name="Indrioko S."/>
            <person name="Kosugi Y."/>
            <person name="Izuno A."/>
            <person name="Isagi Y."/>
            <person name="Lee S.L."/>
            <person name="Shimizu K.K."/>
        </authorList>
    </citation>
    <scope>NUCLEOTIDE SEQUENCE [LARGE SCALE GENOMIC DNA]</scope>
    <source>
        <strain evidence="2">214</strain>
    </source>
</reference>
<dbReference type="EMBL" id="BPVZ01000172">
    <property type="protein sequence ID" value="GKV43732.1"/>
    <property type="molecule type" value="Genomic_DNA"/>
</dbReference>
<evidence type="ECO:0000256" key="1">
    <source>
        <dbReference type="SAM" id="Phobius"/>
    </source>
</evidence>
<sequence length="93" mass="10843">MYIETLTNLVCRENCGSWELWRDNIQFASHIGPHQFSFFLILFIYSFASVPNPSISAIYILLYPLLLIKRSSHGSLSFRKIALFKFLGLPWRS</sequence>
<keyword evidence="1" id="KW-0472">Membrane</keyword>
<accession>A0AAV5M509</accession>